<proteinExistence type="predicted"/>
<dbReference type="EMBL" id="CAUYUJ010000364">
    <property type="protein sequence ID" value="CAK0790135.1"/>
    <property type="molecule type" value="Genomic_DNA"/>
</dbReference>
<sequence length="90" mass="9189">WARSRAAAERSHAGACSTAPEGRSAGKHLGVSAPREADARRHRRRAPEVLEARGGGGAAAAAAGTLPPTGVSWPAGEAHWFRANSCAPIV</sequence>
<dbReference type="Proteomes" id="UP001189429">
    <property type="component" value="Unassembled WGS sequence"/>
</dbReference>
<evidence type="ECO:0000313" key="3">
    <source>
        <dbReference type="Proteomes" id="UP001189429"/>
    </source>
</evidence>
<keyword evidence="3" id="KW-1185">Reference proteome</keyword>
<accession>A0ABN9PIR7</accession>
<feature type="non-terminal residue" evidence="2">
    <location>
        <position position="90"/>
    </location>
</feature>
<feature type="region of interest" description="Disordered" evidence="1">
    <location>
        <begin position="1"/>
        <end position="67"/>
    </location>
</feature>
<comment type="caution">
    <text evidence="2">The sequence shown here is derived from an EMBL/GenBank/DDBJ whole genome shotgun (WGS) entry which is preliminary data.</text>
</comment>
<feature type="compositionally biased region" description="Basic and acidic residues" evidence="1">
    <location>
        <begin position="1"/>
        <end position="12"/>
    </location>
</feature>
<name>A0ABN9PIR7_9DINO</name>
<gene>
    <name evidence="2" type="ORF">PCOR1329_LOCUS1494</name>
</gene>
<feature type="non-terminal residue" evidence="2">
    <location>
        <position position="1"/>
    </location>
</feature>
<evidence type="ECO:0000313" key="2">
    <source>
        <dbReference type="EMBL" id="CAK0790135.1"/>
    </source>
</evidence>
<reference evidence="2" key="1">
    <citation type="submission" date="2023-10" db="EMBL/GenBank/DDBJ databases">
        <authorList>
            <person name="Chen Y."/>
            <person name="Shah S."/>
            <person name="Dougan E. K."/>
            <person name="Thang M."/>
            <person name="Chan C."/>
        </authorList>
    </citation>
    <scope>NUCLEOTIDE SEQUENCE [LARGE SCALE GENOMIC DNA]</scope>
</reference>
<evidence type="ECO:0000256" key="1">
    <source>
        <dbReference type="SAM" id="MobiDB-lite"/>
    </source>
</evidence>
<protein>
    <submittedName>
        <fullName evidence="2">Uncharacterized protein</fullName>
    </submittedName>
</protein>
<organism evidence="2 3">
    <name type="scientific">Prorocentrum cordatum</name>
    <dbReference type="NCBI Taxonomy" id="2364126"/>
    <lineage>
        <taxon>Eukaryota</taxon>
        <taxon>Sar</taxon>
        <taxon>Alveolata</taxon>
        <taxon>Dinophyceae</taxon>
        <taxon>Prorocentrales</taxon>
        <taxon>Prorocentraceae</taxon>
        <taxon>Prorocentrum</taxon>
    </lineage>
</organism>